<dbReference type="OrthoDB" id="285674at2759"/>
<dbReference type="RefSeq" id="XP_027197535.1">
    <property type="nucleotide sequence ID" value="XM_027341734.1"/>
</dbReference>
<proteinExistence type="inferred from homology"/>
<dbReference type="FunCoup" id="A0A6P6XWH9">
    <property type="interactions" value="483"/>
</dbReference>
<dbReference type="Pfam" id="PF00483">
    <property type="entry name" value="NTP_transferase"/>
    <property type="match status" value="1"/>
</dbReference>
<evidence type="ECO:0000259" key="3">
    <source>
        <dbReference type="Pfam" id="PF25087"/>
    </source>
</evidence>
<name>A0A6P6XWH9_DERPT</name>
<evidence type="ECO:0000313" key="5">
    <source>
        <dbReference type="RefSeq" id="XP_027197535.1"/>
    </source>
</evidence>
<protein>
    <submittedName>
        <fullName evidence="5">Mannose-1-phosphate guanyltransferase alpha-A-like</fullName>
    </submittedName>
</protein>
<sequence length="435" mass="49182">MIKAVIIVGGPQKGTRFRPLSFNSPKPLFPIAGLPMIEHLIKACVQVPEMKEILLIGFYQLDDAFTEFIQSMTLKYQISIRYLQEYTPLGTAGGIYHFRDMIRLGDPDAVFLINSDVCGNFNLVSMLDFHRLIPQPDKLITIMATEATRQQSLEYGCIVEDPNTHEMMHYVEKPESFVSTTINCGVYIFSTELLNYLSSVFKEKHESNMNDVDILNFDTTSMNRVHSDAISLEYDVFKRLFESKKIYIFHQKEHFWWSPIKTPGSALYANRHYLLTYRKFNPELLSSTKPDGNGPTIIGDVYIDPTAVIDSTATIGPNVSISEGVKIGAGVRVKESIILKNVTVKNHSLIMYSVLGWNCAIGTWSRVEGTPCDPNPNRAYSKMENLPLFDCNGKLNPLITVLGCNVRVTSEIIILNSVVLPYKEINRSFKNEIIL</sequence>
<dbReference type="PANTHER" id="PTHR22572">
    <property type="entry name" value="SUGAR-1-PHOSPHATE GUANYL TRANSFERASE"/>
    <property type="match status" value="1"/>
</dbReference>
<dbReference type="CTD" id="29926"/>
<dbReference type="KEGG" id="dpte:113791886"/>
<dbReference type="InterPro" id="IPR056729">
    <property type="entry name" value="GMPPB_C"/>
</dbReference>
<keyword evidence="4" id="KW-1185">Reference proteome</keyword>
<feature type="domain" description="Mannose-1-phosphate guanyltransferase C-terminal" evidence="3">
    <location>
        <begin position="297"/>
        <end position="434"/>
    </location>
</feature>
<dbReference type="CDD" id="cd06428">
    <property type="entry name" value="M1P_guanylylT_A_like_N"/>
    <property type="match status" value="1"/>
</dbReference>
<dbReference type="InterPro" id="IPR005835">
    <property type="entry name" value="NTP_transferase_dom"/>
</dbReference>
<dbReference type="SUPFAM" id="SSF53448">
    <property type="entry name" value="Nucleotide-diphospho-sugar transferases"/>
    <property type="match status" value="1"/>
</dbReference>
<evidence type="ECO:0000313" key="4">
    <source>
        <dbReference type="Proteomes" id="UP000515146"/>
    </source>
</evidence>
<dbReference type="InParanoid" id="A0A6P6XWH9"/>
<dbReference type="Pfam" id="PF25087">
    <property type="entry name" value="GMPPB_C"/>
    <property type="match status" value="1"/>
</dbReference>
<reference evidence="5" key="1">
    <citation type="submission" date="2025-08" db="UniProtKB">
        <authorList>
            <consortium name="RefSeq"/>
        </authorList>
    </citation>
    <scope>IDENTIFICATION</scope>
    <source>
        <strain evidence="5">Airmid</strain>
    </source>
</reference>
<evidence type="ECO:0000256" key="1">
    <source>
        <dbReference type="ARBA" id="ARBA00007274"/>
    </source>
</evidence>
<evidence type="ECO:0000259" key="2">
    <source>
        <dbReference type="Pfam" id="PF00483"/>
    </source>
</evidence>
<gene>
    <name evidence="5" type="primary">LOC113791886</name>
</gene>
<dbReference type="AlphaFoldDB" id="A0A6P6XWH9"/>
<dbReference type="Gene3D" id="2.160.10.10">
    <property type="entry name" value="Hexapeptide repeat proteins"/>
    <property type="match status" value="1"/>
</dbReference>
<dbReference type="InterPro" id="IPR050486">
    <property type="entry name" value="Mannose-1P_guanyltransferase"/>
</dbReference>
<dbReference type="Gene3D" id="3.90.550.10">
    <property type="entry name" value="Spore Coat Polysaccharide Biosynthesis Protein SpsA, Chain A"/>
    <property type="match status" value="1"/>
</dbReference>
<dbReference type="Proteomes" id="UP000515146">
    <property type="component" value="Unplaced"/>
</dbReference>
<dbReference type="InterPro" id="IPR029044">
    <property type="entry name" value="Nucleotide-diphossugar_trans"/>
</dbReference>
<feature type="domain" description="Nucleotidyl transferase" evidence="2">
    <location>
        <begin position="3"/>
        <end position="216"/>
    </location>
</feature>
<dbReference type="OMA" id="MPVPNWW"/>
<comment type="similarity">
    <text evidence="1">Belongs to the transferase hexapeptide repeat family.</text>
</comment>
<accession>A0A6P6XWH9</accession>
<organism evidence="4 5">
    <name type="scientific">Dermatophagoides pteronyssinus</name>
    <name type="common">European house dust mite</name>
    <dbReference type="NCBI Taxonomy" id="6956"/>
    <lineage>
        <taxon>Eukaryota</taxon>
        <taxon>Metazoa</taxon>
        <taxon>Ecdysozoa</taxon>
        <taxon>Arthropoda</taxon>
        <taxon>Chelicerata</taxon>
        <taxon>Arachnida</taxon>
        <taxon>Acari</taxon>
        <taxon>Acariformes</taxon>
        <taxon>Sarcoptiformes</taxon>
        <taxon>Astigmata</taxon>
        <taxon>Psoroptidia</taxon>
        <taxon>Analgoidea</taxon>
        <taxon>Pyroglyphidae</taxon>
        <taxon>Dermatophagoidinae</taxon>
        <taxon>Dermatophagoides</taxon>
    </lineage>
</organism>